<proteinExistence type="predicted"/>
<gene>
    <name evidence="1" type="ORF">DCAF_LOCUS2880</name>
</gene>
<dbReference type="AlphaFoldDB" id="A0AAV1QVU2"/>
<keyword evidence="2" id="KW-1185">Reference proteome</keyword>
<sequence length="58" mass="6747">MEHKEVYSFHKMSQIQVKSAEGADMFTQLQYQEVIKRQPLIDRTVATADRTITFVTLS</sequence>
<evidence type="ECO:0000313" key="2">
    <source>
        <dbReference type="Proteomes" id="UP001314170"/>
    </source>
</evidence>
<accession>A0AAV1QVU2</accession>
<comment type="caution">
    <text evidence="1">The sequence shown here is derived from an EMBL/GenBank/DDBJ whole genome shotgun (WGS) entry which is preliminary data.</text>
</comment>
<evidence type="ECO:0000313" key="1">
    <source>
        <dbReference type="EMBL" id="CAK7325208.1"/>
    </source>
</evidence>
<dbReference type="Proteomes" id="UP001314170">
    <property type="component" value="Unassembled WGS sequence"/>
</dbReference>
<organism evidence="1 2">
    <name type="scientific">Dovyalis caffra</name>
    <dbReference type="NCBI Taxonomy" id="77055"/>
    <lineage>
        <taxon>Eukaryota</taxon>
        <taxon>Viridiplantae</taxon>
        <taxon>Streptophyta</taxon>
        <taxon>Embryophyta</taxon>
        <taxon>Tracheophyta</taxon>
        <taxon>Spermatophyta</taxon>
        <taxon>Magnoliopsida</taxon>
        <taxon>eudicotyledons</taxon>
        <taxon>Gunneridae</taxon>
        <taxon>Pentapetalae</taxon>
        <taxon>rosids</taxon>
        <taxon>fabids</taxon>
        <taxon>Malpighiales</taxon>
        <taxon>Salicaceae</taxon>
        <taxon>Flacourtieae</taxon>
        <taxon>Dovyalis</taxon>
    </lineage>
</organism>
<protein>
    <submittedName>
        <fullName evidence="1">Uncharacterized protein</fullName>
    </submittedName>
</protein>
<name>A0AAV1QVU2_9ROSI</name>
<dbReference type="EMBL" id="CAWUPB010000850">
    <property type="protein sequence ID" value="CAK7325208.1"/>
    <property type="molecule type" value="Genomic_DNA"/>
</dbReference>
<reference evidence="1 2" key="1">
    <citation type="submission" date="2024-01" db="EMBL/GenBank/DDBJ databases">
        <authorList>
            <person name="Waweru B."/>
        </authorList>
    </citation>
    <scope>NUCLEOTIDE SEQUENCE [LARGE SCALE GENOMIC DNA]</scope>
</reference>